<keyword evidence="5" id="KW-0235">DNA replication</keyword>
<keyword evidence="1" id="KW-0240">DNA-directed RNA polymerase</keyword>
<reference evidence="11" key="1">
    <citation type="journal article" date="2015" name="Nature">
        <title>Complex archaea that bridge the gap between prokaryotes and eukaryotes.</title>
        <authorList>
            <person name="Spang A."/>
            <person name="Saw J.H."/>
            <person name="Jorgensen S.L."/>
            <person name="Zaremba-Niedzwiedzka K."/>
            <person name="Martijn J."/>
            <person name="Lind A.E."/>
            <person name="van Eijk R."/>
            <person name="Schleper C."/>
            <person name="Guy L."/>
            <person name="Ettema T.J."/>
        </authorList>
    </citation>
    <scope>NUCLEOTIDE SEQUENCE</scope>
</reference>
<dbReference type="InterPro" id="IPR006171">
    <property type="entry name" value="TOPRIM_dom"/>
</dbReference>
<proteinExistence type="predicted"/>
<dbReference type="GO" id="GO:0000428">
    <property type="term" value="C:DNA-directed RNA polymerase complex"/>
    <property type="evidence" value="ECO:0007669"/>
    <property type="project" value="UniProtKB-KW"/>
</dbReference>
<dbReference type="GO" id="GO:0003899">
    <property type="term" value="F:DNA-directed RNA polymerase activity"/>
    <property type="evidence" value="ECO:0007669"/>
    <property type="project" value="InterPro"/>
</dbReference>
<dbReference type="InterPro" id="IPR034151">
    <property type="entry name" value="TOPRIM_DnaG_bac"/>
</dbReference>
<dbReference type="Pfam" id="PF01807">
    <property type="entry name" value="Zn_ribbon_DnaG"/>
    <property type="match status" value="1"/>
</dbReference>
<feature type="non-terminal residue" evidence="11">
    <location>
        <position position="428"/>
    </location>
</feature>
<sequence length="428" mass="48380">WKAVCRLSQYRHCPRKAPEVRRSPIVGEIARAYGDLERQGKEWYSICPIPEHHDTNPSCAFNDEKQVWHCHGCKEGGDVFDLLMAIHHTDFPGAIQVLRDKHDINWQTDRSRTGQSSEKDALREVVQWTADMFHDALRGKPGLYDRNSEEYDLAARYLSNRGFDLGDINKWRLGFSPNYPFALAEAAKVQKIDRDLLVKAGLLQVYSDPKEDLPKYRDVFSGRITIPINDNLGRPIGFSARRISGSSKKKYINTADTPIFEKSKVLMNWDKALAHARGKNRLVIVEGPLDLLRIVKIGIYSTVCTNGTALSSAQVEMIAKAKLKKIILFGDGDSAGEIATVKRGEKLLLKNQSVYAIKTPEGEDPEVMGKVRPQQTINALYHPITILQFIYQHTNPKDAMEKAELGEYFTELLAKIDDETRKAVLSSE</sequence>
<dbReference type="GO" id="GO:0006269">
    <property type="term" value="P:DNA replication, synthesis of primer"/>
    <property type="evidence" value="ECO:0007669"/>
    <property type="project" value="UniProtKB-KW"/>
</dbReference>
<evidence type="ECO:0000256" key="8">
    <source>
        <dbReference type="ARBA" id="ARBA00022833"/>
    </source>
</evidence>
<dbReference type="CDD" id="cd03364">
    <property type="entry name" value="TOPRIM_DnaG_primases"/>
    <property type="match status" value="1"/>
</dbReference>
<evidence type="ECO:0000313" key="11">
    <source>
        <dbReference type="EMBL" id="KKK90326.1"/>
    </source>
</evidence>
<keyword evidence="7" id="KW-0863">Zinc-finger</keyword>
<dbReference type="Gene3D" id="3.40.1360.10">
    <property type="match status" value="1"/>
</dbReference>
<gene>
    <name evidence="11" type="ORF">LCGC14_2724120</name>
</gene>
<dbReference type="GO" id="GO:0008270">
    <property type="term" value="F:zinc ion binding"/>
    <property type="evidence" value="ECO:0007669"/>
    <property type="project" value="UniProtKB-KW"/>
</dbReference>
<dbReference type="InterPro" id="IPR036977">
    <property type="entry name" value="DNA_primase_Znf_CHC2"/>
</dbReference>
<organism evidence="11">
    <name type="scientific">marine sediment metagenome</name>
    <dbReference type="NCBI Taxonomy" id="412755"/>
    <lineage>
        <taxon>unclassified sequences</taxon>
        <taxon>metagenomes</taxon>
        <taxon>ecological metagenomes</taxon>
    </lineage>
</organism>
<dbReference type="GO" id="GO:1990077">
    <property type="term" value="C:primosome complex"/>
    <property type="evidence" value="ECO:0007669"/>
    <property type="project" value="UniProtKB-KW"/>
</dbReference>
<keyword evidence="8" id="KW-0862">Zinc</keyword>
<dbReference type="Gene3D" id="3.90.980.10">
    <property type="entry name" value="DNA primase, catalytic core, N-terminal domain"/>
    <property type="match status" value="1"/>
</dbReference>
<dbReference type="InterPro" id="IPR002694">
    <property type="entry name" value="Znf_CHC2"/>
</dbReference>
<accession>A0A0F9C0X2</accession>
<name>A0A0F9C0X2_9ZZZZ</name>
<keyword evidence="6" id="KW-0479">Metal-binding</keyword>
<evidence type="ECO:0000256" key="6">
    <source>
        <dbReference type="ARBA" id="ARBA00022723"/>
    </source>
</evidence>
<dbReference type="InterPro" id="IPR037068">
    <property type="entry name" value="DNA_primase_core_N_sf"/>
</dbReference>
<dbReference type="PANTHER" id="PTHR30313">
    <property type="entry name" value="DNA PRIMASE"/>
    <property type="match status" value="1"/>
</dbReference>
<keyword evidence="2" id="KW-0639">Primosome</keyword>
<feature type="non-terminal residue" evidence="11">
    <location>
        <position position="1"/>
    </location>
</feature>
<dbReference type="SMART" id="SM00400">
    <property type="entry name" value="ZnF_CHCC"/>
    <property type="match status" value="1"/>
</dbReference>
<dbReference type="Gene3D" id="3.90.580.10">
    <property type="entry name" value="Zinc finger, CHC2-type domain"/>
    <property type="match status" value="1"/>
</dbReference>
<dbReference type="InterPro" id="IPR050219">
    <property type="entry name" value="DnaG_primase"/>
</dbReference>
<evidence type="ECO:0000256" key="2">
    <source>
        <dbReference type="ARBA" id="ARBA00022515"/>
    </source>
</evidence>
<dbReference type="GO" id="GO:0005737">
    <property type="term" value="C:cytoplasm"/>
    <property type="evidence" value="ECO:0007669"/>
    <property type="project" value="TreeGrafter"/>
</dbReference>
<keyword evidence="3" id="KW-0808">Transferase</keyword>
<keyword evidence="9" id="KW-0804">Transcription</keyword>
<evidence type="ECO:0000256" key="4">
    <source>
        <dbReference type="ARBA" id="ARBA00022695"/>
    </source>
</evidence>
<dbReference type="GO" id="GO:0003677">
    <property type="term" value="F:DNA binding"/>
    <property type="evidence" value="ECO:0007669"/>
    <property type="project" value="InterPro"/>
</dbReference>
<dbReference type="SMART" id="SM00493">
    <property type="entry name" value="TOPRIM"/>
    <property type="match status" value="1"/>
</dbReference>
<dbReference type="PROSITE" id="PS50880">
    <property type="entry name" value="TOPRIM"/>
    <property type="match status" value="1"/>
</dbReference>
<comment type="caution">
    <text evidence="11">The sequence shown here is derived from an EMBL/GenBank/DDBJ whole genome shotgun (WGS) entry which is preliminary data.</text>
</comment>
<evidence type="ECO:0000259" key="10">
    <source>
        <dbReference type="PROSITE" id="PS50880"/>
    </source>
</evidence>
<evidence type="ECO:0000256" key="3">
    <source>
        <dbReference type="ARBA" id="ARBA00022679"/>
    </source>
</evidence>
<dbReference type="Pfam" id="PF13155">
    <property type="entry name" value="Toprim_2"/>
    <property type="match status" value="1"/>
</dbReference>
<dbReference type="Pfam" id="PF08275">
    <property type="entry name" value="DNAG_N"/>
    <property type="match status" value="1"/>
</dbReference>
<feature type="domain" description="Toprim" evidence="10">
    <location>
        <begin position="280"/>
        <end position="362"/>
    </location>
</feature>
<evidence type="ECO:0000256" key="1">
    <source>
        <dbReference type="ARBA" id="ARBA00022478"/>
    </source>
</evidence>
<protein>
    <recommendedName>
        <fullName evidence="10">Toprim domain-containing protein</fullName>
    </recommendedName>
</protein>
<dbReference type="SUPFAM" id="SSF57783">
    <property type="entry name" value="Zinc beta-ribbon"/>
    <property type="match status" value="1"/>
</dbReference>
<evidence type="ECO:0000256" key="9">
    <source>
        <dbReference type="ARBA" id="ARBA00023163"/>
    </source>
</evidence>
<dbReference type="SUPFAM" id="SSF56731">
    <property type="entry name" value="DNA primase core"/>
    <property type="match status" value="1"/>
</dbReference>
<evidence type="ECO:0000256" key="7">
    <source>
        <dbReference type="ARBA" id="ARBA00022771"/>
    </source>
</evidence>
<keyword evidence="4" id="KW-0548">Nucleotidyltransferase</keyword>
<dbReference type="InterPro" id="IPR013264">
    <property type="entry name" value="DNAG_N"/>
</dbReference>
<dbReference type="AlphaFoldDB" id="A0A0F9C0X2"/>
<dbReference type="PANTHER" id="PTHR30313:SF2">
    <property type="entry name" value="DNA PRIMASE"/>
    <property type="match status" value="1"/>
</dbReference>
<evidence type="ECO:0000256" key="5">
    <source>
        <dbReference type="ARBA" id="ARBA00022705"/>
    </source>
</evidence>
<dbReference type="EMBL" id="LAZR01049150">
    <property type="protein sequence ID" value="KKK90326.1"/>
    <property type="molecule type" value="Genomic_DNA"/>
</dbReference>